<accession>A0A084VXC9</accession>
<dbReference type="EMBL" id="ATLV01017957">
    <property type="status" value="NOT_ANNOTATED_CDS"/>
    <property type="molecule type" value="Genomic_DNA"/>
</dbReference>
<protein>
    <submittedName>
        <fullName evidence="2 3">Uncharacterized protein</fullName>
    </submittedName>
</protein>
<dbReference type="OrthoDB" id="423807at2759"/>
<sequence>MALDKQQHPNGNDGSVPLTAVSAEWCPVRNTGGEPTRLPKFTARSHDGQTANRR</sequence>
<reference evidence="3" key="2">
    <citation type="submission" date="2020-05" db="UniProtKB">
        <authorList>
            <consortium name="EnsemblMetazoa"/>
        </authorList>
    </citation>
    <scope>IDENTIFICATION</scope>
</reference>
<dbReference type="EnsemblMetazoa" id="ASIC010348-RA">
    <property type="protein sequence ID" value="ASIC010348-PA"/>
    <property type="gene ID" value="ASIC010348"/>
</dbReference>
<dbReference type="Proteomes" id="UP000030765">
    <property type="component" value="Unassembled WGS sequence"/>
</dbReference>
<evidence type="ECO:0000313" key="2">
    <source>
        <dbReference type="EMBL" id="KFB42623.1"/>
    </source>
</evidence>
<evidence type="ECO:0000313" key="4">
    <source>
        <dbReference type="Proteomes" id="UP000030765"/>
    </source>
</evidence>
<reference evidence="2 4" key="1">
    <citation type="journal article" date="2014" name="BMC Genomics">
        <title>Genome sequence of Anopheles sinensis provides insight into genetics basis of mosquito competence for malaria parasites.</title>
        <authorList>
            <person name="Zhou D."/>
            <person name="Zhang D."/>
            <person name="Ding G."/>
            <person name="Shi L."/>
            <person name="Hou Q."/>
            <person name="Ye Y."/>
            <person name="Xu Y."/>
            <person name="Zhou H."/>
            <person name="Xiong C."/>
            <person name="Li S."/>
            <person name="Yu J."/>
            <person name="Hong S."/>
            <person name="Yu X."/>
            <person name="Zou P."/>
            <person name="Chen C."/>
            <person name="Chang X."/>
            <person name="Wang W."/>
            <person name="Lv Y."/>
            <person name="Sun Y."/>
            <person name="Ma L."/>
            <person name="Shen B."/>
            <person name="Zhu C."/>
        </authorList>
    </citation>
    <scope>NUCLEOTIDE SEQUENCE [LARGE SCALE GENOMIC DNA]</scope>
</reference>
<organism evidence="2">
    <name type="scientific">Anopheles sinensis</name>
    <name type="common">Mosquito</name>
    <dbReference type="NCBI Taxonomy" id="74873"/>
    <lineage>
        <taxon>Eukaryota</taxon>
        <taxon>Metazoa</taxon>
        <taxon>Ecdysozoa</taxon>
        <taxon>Arthropoda</taxon>
        <taxon>Hexapoda</taxon>
        <taxon>Insecta</taxon>
        <taxon>Pterygota</taxon>
        <taxon>Neoptera</taxon>
        <taxon>Endopterygota</taxon>
        <taxon>Diptera</taxon>
        <taxon>Nematocera</taxon>
        <taxon>Culicoidea</taxon>
        <taxon>Culicidae</taxon>
        <taxon>Anophelinae</taxon>
        <taxon>Anopheles</taxon>
    </lineage>
</organism>
<dbReference type="VEuPathDB" id="VectorBase:ASIC010348"/>
<name>A0A084VXC9_ANOSI</name>
<dbReference type="EMBL" id="KE525203">
    <property type="protein sequence ID" value="KFB42623.1"/>
    <property type="molecule type" value="Genomic_DNA"/>
</dbReference>
<dbReference type="VEuPathDB" id="VectorBase:ASIS010926"/>
<evidence type="ECO:0000313" key="3">
    <source>
        <dbReference type="EnsemblMetazoa" id="ASIC010348-PA"/>
    </source>
</evidence>
<dbReference type="AlphaFoldDB" id="A0A084VXC9"/>
<keyword evidence="4" id="KW-1185">Reference proteome</keyword>
<gene>
    <name evidence="2" type="ORF">ZHAS_00010348</name>
</gene>
<evidence type="ECO:0000256" key="1">
    <source>
        <dbReference type="SAM" id="MobiDB-lite"/>
    </source>
</evidence>
<proteinExistence type="predicted"/>
<feature type="region of interest" description="Disordered" evidence="1">
    <location>
        <begin position="27"/>
        <end position="54"/>
    </location>
</feature>